<gene>
    <name evidence="2" type="ORF">A2164_04220</name>
</gene>
<dbReference type="EMBL" id="MFAT01000010">
    <property type="protein sequence ID" value="OGD87001.1"/>
    <property type="molecule type" value="Genomic_DNA"/>
</dbReference>
<evidence type="ECO:0000256" key="1">
    <source>
        <dbReference type="SAM" id="Phobius"/>
    </source>
</evidence>
<proteinExistence type="predicted"/>
<name>A0A1F5G567_9BACT</name>
<evidence type="ECO:0000313" key="2">
    <source>
        <dbReference type="EMBL" id="OGD87001.1"/>
    </source>
</evidence>
<feature type="transmembrane region" description="Helical" evidence="1">
    <location>
        <begin position="6"/>
        <end position="30"/>
    </location>
</feature>
<keyword evidence="1" id="KW-0812">Transmembrane</keyword>
<organism evidence="2 3">
    <name type="scientific">Candidatus Curtissbacteria bacterium RBG_13_35_7</name>
    <dbReference type="NCBI Taxonomy" id="1797705"/>
    <lineage>
        <taxon>Bacteria</taxon>
        <taxon>Candidatus Curtissiibacteriota</taxon>
    </lineage>
</organism>
<sequence length="150" mass="16566">MKKQYLLQIGLNFAAIVLLIALILTPFYFARNVSQIAGIKSETPYLIISQVENFPGLELNQEDNQYQISFTKQSASQAYLAVLILNNPTSETKSYSLQVTGDTTTAFFGQDLENQITQINVPSGASVPISLISSDSQQDKQLITFSIHSN</sequence>
<protein>
    <recommendedName>
        <fullName evidence="4">DUF1616 domain-containing protein</fullName>
    </recommendedName>
</protein>
<dbReference type="AlphaFoldDB" id="A0A1F5G567"/>
<comment type="caution">
    <text evidence="2">The sequence shown here is derived from an EMBL/GenBank/DDBJ whole genome shotgun (WGS) entry which is preliminary data.</text>
</comment>
<reference evidence="2 3" key="1">
    <citation type="journal article" date="2016" name="Nat. Commun.">
        <title>Thousands of microbial genomes shed light on interconnected biogeochemical processes in an aquifer system.</title>
        <authorList>
            <person name="Anantharaman K."/>
            <person name="Brown C.T."/>
            <person name="Hug L.A."/>
            <person name="Sharon I."/>
            <person name="Castelle C.J."/>
            <person name="Probst A.J."/>
            <person name="Thomas B.C."/>
            <person name="Singh A."/>
            <person name="Wilkins M.J."/>
            <person name="Karaoz U."/>
            <person name="Brodie E.L."/>
            <person name="Williams K.H."/>
            <person name="Hubbard S.S."/>
            <person name="Banfield J.F."/>
        </authorList>
    </citation>
    <scope>NUCLEOTIDE SEQUENCE [LARGE SCALE GENOMIC DNA]</scope>
</reference>
<dbReference type="Proteomes" id="UP000176317">
    <property type="component" value="Unassembled WGS sequence"/>
</dbReference>
<evidence type="ECO:0000313" key="3">
    <source>
        <dbReference type="Proteomes" id="UP000176317"/>
    </source>
</evidence>
<keyword evidence="1" id="KW-0472">Membrane</keyword>
<keyword evidence="1" id="KW-1133">Transmembrane helix</keyword>
<accession>A0A1F5G567</accession>
<evidence type="ECO:0008006" key="4">
    <source>
        <dbReference type="Google" id="ProtNLM"/>
    </source>
</evidence>